<comment type="similarity">
    <text evidence="2">Belongs to the autoinducer-2 exporter (AI-2E) (TC 2.A.86) family.</text>
</comment>
<dbReference type="GO" id="GO:0005886">
    <property type="term" value="C:plasma membrane"/>
    <property type="evidence" value="ECO:0007669"/>
    <property type="project" value="UniProtKB-SubCell"/>
</dbReference>
<evidence type="ECO:0000256" key="1">
    <source>
        <dbReference type="ARBA" id="ARBA00004651"/>
    </source>
</evidence>
<keyword evidence="6 9" id="KW-1133">Transmembrane helix</keyword>
<feature type="compositionally biased region" description="Basic and acidic residues" evidence="8">
    <location>
        <begin position="40"/>
        <end position="60"/>
    </location>
</feature>
<evidence type="ECO:0000313" key="10">
    <source>
        <dbReference type="EMBL" id="HIZ36784.1"/>
    </source>
</evidence>
<reference evidence="10" key="2">
    <citation type="submission" date="2021-04" db="EMBL/GenBank/DDBJ databases">
        <authorList>
            <person name="Gilroy R."/>
        </authorList>
    </citation>
    <scope>NUCLEOTIDE SEQUENCE</scope>
    <source>
        <strain evidence="10">ChiGjej4B4-7305</strain>
    </source>
</reference>
<evidence type="ECO:0000256" key="9">
    <source>
        <dbReference type="SAM" id="Phobius"/>
    </source>
</evidence>
<dbReference type="Proteomes" id="UP000824037">
    <property type="component" value="Unassembled WGS sequence"/>
</dbReference>
<evidence type="ECO:0000256" key="3">
    <source>
        <dbReference type="ARBA" id="ARBA00022448"/>
    </source>
</evidence>
<feature type="transmembrane region" description="Helical" evidence="9">
    <location>
        <begin position="244"/>
        <end position="262"/>
    </location>
</feature>
<comment type="caution">
    <text evidence="10">The sequence shown here is derived from an EMBL/GenBank/DDBJ whole genome shotgun (WGS) entry which is preliminary data.</text>
</comment>
<evidence type="ECO:0000313" key="11">
    <source>
        <dbReference type="Proteomes" id="UP000824037"/>
    </source>
</evidence>
<dbReference type="Pfam" id="PF01594">
    <property type="entry name" value="AI-2E_transport"/>
    <property type="match status" value="1"/>
</dbReference>
<evidence type="ECO:0000256" key="8">
    <source>
        <dbReference type="SAM" id="MobiDB-lite"/>
    </source>
</evidence>
<keyword evidence="5 9" id="KW-0812">Transmembrane</keyword>
<keyword evidence="3" id="KW-0813">Transport</keyword>
<evidence type="ECO:0000256" key="2">
    <source>
        <dbReference type="ARBA" id="ARBA00009773"/>
    </source>
</evidence>
<dbReference type="InterPro" id="IPR002549">
    <property type="entry name" value="AI-2E-like"/>
</dbReference>
<name>A0A9D2EFM4_9MICO</name>
<feature type="transmembrane region" description="Helical" evidence="9">
    <location>
        <begin position="303"/>
        <end position="326"/>
    </location>
</feature>
<feature type="region of interest" description="Disordered" evidence="8">
    <location>
        <begin position="1"/>
        <end position="61"/>
    </location>
</feature>
<reference evidence="10" key="1">
    <citation type="journal article" date="2021" name="PeerJ">
        <title>Extensive microbial diversity within the chicken gut microbiome revealed by metagenomics and culture.</title>
        <authorList>
            <person name="Gilroy R."/>
            <person name="Ravi A."/>
            <person name="Getino M."/>
            <person name="Pursley I."/>
            <person name="Horton D.L."/>
            <person name="Alikhan N.F."/>
            <person name="Baker D."/>
            <person name="Gharbi K."/>
            <person name="Hall N."/>
            <person name="Watson M."/>
            <person name="Adriaenssens E.M."/>
            <person name="Foster-Nyarko E."/>
            <person name="Jarju S."/>
            <person name="Secka A."/>
            <person name="Antonio M."/>
            <person name="Oren A."/>
            <person name="Chaudhuri R.R."/>
            <person name="La Ragione R."/>
            <person name="Hildebrand F."/>
            <person name="Pallen M.J."/>
        </authorList>
    </citation>
    <scope>NUCLEOTIDE SEQUENCE</scope>
    <source>
        <strain evidence="10">ChiGjej4B4-7305</strain>
    </source>
</reference>
<feature type="transmembrane region" description="Helical" evidence="9">
    <location>
        <begin position="397"/>
        <end position="430"/>
    </location>
</feature>
<proteinExistence type="inferred from homology"/>
<feature type="transmembrane region" description="Helical" evidence="9">
    <location>
        <begin position="103"/>
        <end position="122"/>
    </location>
</feature>
<evidence type="ECO:0000256" key="5">
    <source>
        <dbReference type="ARBA" id="ARBA00022692"/>
    </source>
</evidence>
<evidence type="ECO:0000256" key="4">
    <source>
        <dbReference type="ARBA" id="ARBA00022475"/>
    </source>
</evidence>
<protein>
    <submittedName>
        <fullName evidence="10">AI-2E family transporter</fullName>
    </submittedName>
</protein>
<feature type="transmembrane region" description="Helical" evidence="9">
    <location>
        <begin position="160"/>
        <end position="185"/>
    </location>
</feature>
<keyword evidence="7 9" id="KW-0472">Membrane</keyword>
<feature type="transmembrane region" description="Helical" evidence="9">
    <location>
        <begin position="332"/>
        <end position="353"/>
    </location>
</feature>
<gene>
    <name evidence="10" type="ORF">H9815_13500</name>
</gene>
<sequence>MHKGEPGSESDPAEGPEERDETFGAPERSSDDAGGATHTGSDEAGRGRRQTDRAPSEREQVAVGAAAALAAEQPSEDDEVIAVVESDPKRSPVTPAVRGMAAWSWRFLVIVAAAVVAGYGLIQIKTVVVPILVAALITSLLGPLVNWLERHKIPRAAGTLLTLLLMVVLVSGLLTLAGASIASGIRDLSATAWEGIQRLISWLSTGPLQLSEEDIDAYVGQIQAQLESNAQTIASGALSVGTSVGNVFAGSLIALFCLFFFLKDGAIIWRWLVRLFPQVARERVDVAGQKAWFSLSNYARTQIMVAFIDGVGIGLGAWLLGVPLALPLGVLVFLGSFIPIVGAVVTGSVAVAVALVDQGIWIAVAMLGVVLLVQQAESNLLQPLLMSRALKLHPVAVLLAVSAGTIVGGVVGALFAVPVVAVANTVLHYLNGGKDPRREMPPLIQRVRARRT</sequence>
<feature type="compositionally biased region" description="Acidic residues" evidence="8">
    <location>
        <begin position="11"/>
        <end position="20"/>
    </location>
</feature>
<dbReference type="PANTHER" id="PTHR21716:SF53">
    <property type="entry name" value="PERMEASE PERM-RELATED"/>
    <property type="match status" value="1"/>
</dbReference>
<feature type="transmembrane region" description="Helical" evidence="9">
    <location>
        <begin position="360"/>
        <end position="377"/>
    </location>
</feature>
<dbReference type="PANTHER" id="PTHR21716">
    <property type="entry name" value="TRANSMEMBRANE PROTEIN"/>
    <property type="match status" value="1"/>
</dbReference>
<accession>A0A9D2EFM4</accession>
<keyword evidence="4" id="KW-1003">Cell membrane</keyword>
<dbReference type="EMBL" id="DXBY01000231">
    <property type="protein sequence ID" value="HIZ36784.1"/>
    <property type="molecule type" value="Genomic_DNA"/>
</dbReference>
<evidence type="ECO:0000256" key="6">
    <source>
        <dbReference type="ARBA" id="ARBA00022989"/>
    </source>
</evidence>
<comment type="subcellular location">
    <subcellularLocation>
        <location evidence="1">Cell membrane</location>
        <topology evidence="1">Multi-pass membrane protein</topology>
    </subcellularLocation>
</comment>
<dbReference type="GO" id="GO:0055085">
    <property type="term" value="P:transmembrane transport"/>
    <property type="evidence" value="ECO:0007669"/>
    <property type="project" value="TreeGrafter"/>
</dbReference>
<evidence type="ECO:0000256" key="7">
    <source>
        <dbReference type="ARBA" id="ARBA00023136"/>
    </source>
</evidence>
<organism evidence="10 11">
    <name type="scientific">Candidatus Ruania gallistercoris</name>
    <dbReference type="NCBI Taxonomy" id="2838746"/>
    <lineage>
        <taxon>Bacteria</taxon>
        <taxon>Bacillati</taxon>
        <taxon>Actinomycetota</taxon>
        <taxon>Actinomycetes</taxon>
        <taxon>Micrococcales</taxon>
        <taxon>Ruaniaceae</taxon>
        <taxon>Ruania</taxon>
    </lineage>
</organism>
<feature type="transmembrane region" description="Helical" evidence="9">
    <location>
        <begin position="128"/>
        <end position="148"/>
    </location>
</feature>
<dbReference type="AlphaFoldDB" id="A0A9D2EFM4"/>